<gene>
    <name evidence="2" type="ORF">SCBWM1_gp28</name>
</gene>
<protein>
    <submittedName>
        <fullName evidence="2">Putative HNH nuclease</fullName>
    </submittedName>
</protein>
<evidence type="ECO:0000313" key="2">
    <source>
        <dbReference type="EMBL" id="ATW62712.1"/>
    </source>
</evidence>
<feature type="domain" description="HNH nuclease" evidence="1">
    <location>
        <begin position="5"/>
        <end position="52"/>
    </location>
</feature>
<proteinExistence type="predicted"/>
<sequence>MNYQRIYSSLIAKAKERGSCEGYFEVHHVTPKCMGGDDQPDNLVKLTPEEHYLAHQLLAKVHPNNQKLLHAAMCMANFRSSNKLYGWLRRRWAKQQSLKMSGEENPSRGTRVIHNPDLRKTSRIPKGEDLPEGWLEGGVYDWDKKPKRSAKQKRREELTPWFNLYIEQGWQAVKDSGYPFSKQNLVQRLARNFPEFKPQNGKRRGFTTKPNG</sequence>
<dbReference type="Proteomes" id="UP000274731">
    <property type="component" value="Segment"/>
</dbReference>
<dbReference type="CDD" id="cd00085">
    <property type="entry name" value="HNHc"/>
    <property type="match status" value="1"/>
</dbReference>
<evidence type="ECO:0000313" key="3">
    <source>
        <dbReference type="Proteomes" id="UP000274731"/>
    </source>
</evidence>
<dbReference type="EMBL" id="MG450654">
    <property type="protein sequence ID" value="ATW62712.1"/>
    <property type="molecule type" value="Genomic_DNA"/>
</dbReference>
<dbReference type="SMART" id="SM00507">
    <property type="entry name" value="HNHc"/>
    <property type="match status" value="1"/>
</dbReference>
<reference evidence="2 3" key="1">
    <citation type="journal article" date="2018" name="Environ. Microbiol.">
        <title>Novel phage-host interactions and evolution as revealed by a cyanomyovirus isolated from an estuarine environment.</title>
        <authorList>
            <person name="Xu Y."/>
            <person name="Zhang R."/>
            <person name="Wang N."/>
            <person name="Cai L."/>
            <person name="Tong Y."/>
            <person name="Sun Q."/>
            <person name="Chen F."/>
            <person name="Jiao N."/>
        </authorList>
    </citation>
    <scope>NUCLEOTIDE SEQUENCE [LARGE SCALE GENOMIC DNA]</scope>
</reference>
<keyword evidence="3" id="KW-1185">Reference proteome</keyword>
<organism evidence="2 3">
    <name type="scientific">Synechococcus phage S-CBWM1</name>
    <dbReference type="NCBI Taxonomy" id="2053653"/>
    <lineage>
        <taxon>Viruses</taxon>
        <taxon>Duplodnaviria</taxon>
        <taxon>Heunggongvirae</taxon>
        <taxon>Uroviricota</taxon>
        <taxon>Caudoviricetes</taxon>
        <taxon>Aokuangvirus</taxon>
        <taxon>Aokuangvirus SCBWM1</taxon>
    </lineage>
</organism>
<name>A0A3G1L3E4_9CAUD</name>
<dbReference type="InterPro" id="IPR003615">
    <property type="entry name" value="HNH_nuc"/>
</dbReference>
<accession>A0A3G1L3E4</accession>
<evidence type="ECO:0000259" key="1">
    <source>
        <dbReference type="SMART" id="SM00507"/>
    </source>
</evidence>